<keyword evidence="1" id="KW-0472">Membrane</keyword>
<name>A0A974GY81_XENLA</name>
<protein>
    <submittedName>
        <fullName evidence="2">Uncharacterized protein</fullName>
    </submittedName>
</protein>
<feature type="transmembrane region" description="Helical" evidence="1">
    <location>
        <begin position="83"/>
        <end position="109"/>
    </location>
</feature>
<evidence type="ECO:0000256" key="1">
    <source>
        <dbReference type="SAM" id="Phobius"/>
    </source>
</evidence>
<sequence length="110" mass="12360">MAHGANVTLSVGLLLPNTHKPSFEFCHNTTTLQLRITFPTPLQGRSFRTLLWPGHLRALCAKENISNCMHVEARWLVILQARLVVLISNCITAEFLLLLYVCCLCFALPL</sequence>
<dbReference type="Proteomes" id="UP000694892">
    <property type="component" value="Unassembled WGS sequence"/>
</dbReference>
<organism evidence="2">
    <name type="scientific">Xenopus laevis</name>
    <name type="common">African clawed frog</name>
    <dbReference type="NCBI Taxonomy" id="8355"/>
    <lineage>
        <taxon>Eukaryota</taxon>
        <taxon>Metazoa</taxon>
        <taxon>Chordata</taxon>
        <taxon>Craniata</taxon>
        <taxon>Vertebrata</taxon>
        <taxon>Euteleostomi</taxon>
        <taxon>Amphibia</taxon>
        <taxon>Batrachia</taxon>
        <taxon>Anura</taxon>
        <taxon>Pipoidea</taxon>
        <taxon>Pipidae</taxon>
        <taxon>Xenopodinae</taxon>
        <taxon>Xenopus</taxon>
        <taxon>Xenopus</taxon>
    </lineage>
</organism>
<gene>
    <name evidence="2" type="ORF">XELAEV_18002977mg</name>
</gene>
<reference evidence="2" key="1">
    <citation type="submission" date="2016-05" db="EMBL/GenBank/DDBJ databases">
        <title>WGS assembly of Xenopus laevis.</title>
        <authorList>
            <person name="Session A."/>
            <person name="Uno Y."/>
            <person name="Kwon T."/>
            <person name="Chapman J."/>
            <person name="Toyoda A."/>
            <person name="Takahashi S."/>
            <person name="Fukui A."/>
            <person name="Hikosaka A."/>
            <person name="Putnam N."/>
            <person name="Stites J."/>
            <person name="Van Heeringen S."/>
            <person name="Quigley I."/>
            <person name="Heinz S."/>
            <person name="Hellsten U."/>
            <person name="Lyons J."/>
            <person name="Suzuki A."/>
            <person name="Kondo M."/>
            <person name="Ogino H."/>
            <person name="Ochi H."/>
            <person name="Bogdanovic O."/>
            <person name="Lister R."/>
            <person name="Georgiou G."/>
            <person name="Paranjpe S."/>
            <person name="Van Kruijsbergen I."/>
            <person name="Mozaffari S."/>
            <person name="Shu S."/>
            <person name="Schmutz J."/>
            <person name="Jenkins J."/>
            <person name="Grimwood J."/>
            <person name="Carlson J."/>
            <person name="Mitros T."/>
            <person name="Simakov O."/>
            <person name="Heald R."/>
            <person name="Miller K."/>
            <person name="Haudenschild C."/>
            <person name="Kuroki Y."/>
            <person name="Tanaka T."/>
            <person name="Michiue T."/>
            <person name="Watanabe M."/>
            <person name="Kinoshita T."/>
            <person name="Ohta Y."/>
            <person name="Mawaribuchi S."/>
            <person name="Suzuki Y."/>
            <person name="Haramoto Y."/>
            <person name="Yamamoto T."/>
            <person name="Takagi C."/>
            <person name="Kitzman J."/>
            <person name="Shendure J."/>
            <person name="Nakayama T."/>
            <person name="Izutsu Y."/>
            <person name="Robert J."/>
            <person name="Dichmann D."/>
            <person name="Flajnik M."/>
            <person name="Houston D."/>
            <person name="Marcotte E."/>
            <person name="Wallingford J."/>
            <person name="Ito Y."/>
            <person name="Asashima M."/>
            <person name="Ueno N."/>
            <person name="Matsuda Y."/>
            <person name="Jan Veenstra G."/>
            <person name="Fujiyama A."/>
            <person name="Harland R."/>
            <person name="Taira M."/>
            <person name="Rokhsar D.S."/>
        </authorList>
    </citation>
    <scope>NUCLEOTIDE SEQUENCE</scope>
    <source>
        <strain evidence="2">J</strain>
        <tissue evidence="2">Blood</tissue>
    </source>
</reference>
<accession>A0A974GY81</accession>
<proteinExistence type="predicted"/>
<keyword evidence="1" id="KW-1133">Transmembrane helix</keyword>
<evidence type="ECO:0000313" key="2">
    <source>
        <dbReference type="EMBL" id="OCT55323.1"/>
    </source>
</evidence>
<dbReference type="EMBL" id="KV501127">
    <property type="protein sequence ID" value="OCT55323.1"/>
    <property type="molecule type" value="Genomic_DNA"/>
</dbReference>
<keyword evidence="1" id="KW-0812">Transmembrane</keyword>
<dbReference type="AlphaFoldDB" id="A0A974GY81"/>